<gene>
    <name evidence="2" type="ORF">AEK19_MT1463</name>
</gene>
<keyword evidence="1" id="KW-1133">Transmembrane helix</keyword>
<keyword evidence="1" id="KW-0472">Membrane</keyword>
<dbReference type="AlphaFoldDB" id="A0A1Y0B2N4"/>
<name>A0A1Y0B2N4_9LAMI</name>
<protein>
    <submittedName>
        <fullName evidence="2">Uncharacterized protein</fullName>
    </submittedName>
</protein>
<evidence type="ECO:0000313" key="2">
    <source>
        <dbReference type="EMBL" id="ART31654.1"/>
    </source>
</evidence>
<geneLocation type="mitochondrion" evidence="2"/>
<reference evidence="2" key="1">
    <citation type="submission" date="2017-03" db="EMBL/GenBank/DDBJ databases">
        <title>The mitochondrial genome of the carnivorous plant Utricularia reniformis (Lentibulariaceae): structure, comparative analysis and evolutionary landmarks.</title>
        <authorList>
            <person name="Silva S.R."/>
            <person name="Alvarenga D.O."/>
            <person name="Michael T.P."/>
            <person name="Miranda V.F.O."/>
            <person name="Varani A.M."/>
        </authorList>
    </citation>
    <scope>NUCLEOTIDE SEQUENCE</scope>
</reference>
<proteinExistence type="predicted"/>
<keyword evidence="1" id="KW-0812">Transmembrane</keyword>
<keyword evidence="2" id="KW-0496">Mitochondrion</keyword>
<evidence type="ECO:0000256" key="1">
    <source>
        <dbReference type="SAM" id="Phobius"/>
    </source>
</evidence>
<sequence>MPYRWKQDQGKNALRESHSAWIRYHKIRSTYQMKYRSDRDKQQCFIARRSGRSRVEKPVVERTCGARESNLSRRSEMGSWTGPIVSAVYGIVVLPMRLFVRSVVPMRSSFSISLSLYKFKLL</sequence>
<accession>A0A1Y0B2N4</accession>
<dbReference type="EMBL" id="KY774314">
    <property type="protein sequence ID" value="ART31654.1"/>
    <property type="molecule type" value="Genomic_DNA"/>
</dbReference>
<organism evidence="2">
    <name type="scientific">Utricularia reniformis</name>
    <dbReference type="NCBI Taxonomy" id="192314"/>
    <lineage>
        <taxon>Eukaryota</taxon>
        <taxon>Viridiplantae</taxon>
        <taxon>Streptophyta</taxon>
        <taxon>Embryophyta</taxon>
        <taxon>Tracheophyta</taxon>
        <taxon>Spermatophyta</taxon>
        <taxon>Magnoliopsida</taxon>
        <taxon>eudicotyledons</taxon>
        <taxon>Gunneridae</taxon>
        <taxon>Pentapetalae</taxon>
        <taxon>asterids</taxon>
        <taxon>lamiids</taxon>
        <taxon>Lamiales</taxon>
        <taxon>Lentibulariaceae</taxon>
        <taxon>Utricularia</taxon>
    </lineage>
</organism>
<feature type="transmembrane region" description="Helical" evidence="1">
    <location>
        <begin position="80"/>
        <end position="100"/>
    </location>
</feature>